<dbReference type="GO" id="GO:0008270">
    <property type="term" value="F:zinc ion binding"/>
    <property type="evidence" value="ECO:0007669"/>
    <property type="project" value="InterPro"/>
</dbReference>
<reference evidence="5" key="1">
    <citation type="submission" date="2015-02" db="EMBL/GenBank/DDBJ databases">
        <title>Genome sequencing for Strongylocentrotus purpuratus.</title>
        <authorList>
            <person name="Murali S."/>
            <person name="Liu Y."/>
            <person name="Vee V."/>
            <person name="English A."/>
            <person name="Wang M."/>
            <person name="Skinner E."/>
            <person name="Han Y."/>
            <person name="Muzny D.M."/>
            <person name="Worley K.C."/>
            <person name="Gibbs R.A."/>
        </authorList>
    </citation>
    <scope>NUCLEOTIDE SEQUENCE</scope>
</reference>
<feature type="region of interest" description="Disordered" evidence="2">
    <location>
        <begin position="596"/>
        <end position="636"/>
    </location>
</feature>
<name>A0A7M7NKH1_STRPU</name>
<evidence type="ECO:0000256" key="2">
    <source>
        <dbReference type="SAM" id="MobiDB-lite"/>
    </source>
</evidence>
<feature type="compositionally biased region" description="Low complexity" evidence="2">
    <location>
        <begin position="146"/>
        <end position="159"/>
    </location>
</feature>
<dbReference type="Pfam" id="PF05380">
    <property type="entry name" value="Peptidase_A17"/>
    <property type="match status" value="1"/>
</dbReference>
<dbReference type="InterPro" id="IPR001584">
    <property type="entry name" value="Integrase_cat-core"/>
</dbReference>
<dbReference type="InterPro" id="IPR040676">
    <property type="entry name" value="DUF5641"/>
</dbReference>
<dbReference type="KEGG" id="spu:100892607"/>
<feature type="coiled-coil region" evidence="1">
    <location>
        <begin position="163"/>
        <end position="203"/>
    </location>
</feature>
<protein>
    <recommendedName>
        <fullName evidence="3">Integrase catalytic domain-containing protein</fullName>
    </recommendedName>
</protein>
<organism evidence="4 5">
    <name type="scientific">Strongylocentrotus purpuratus</name>
    <name type="common">Purple sea urchin</name>
    <dbReference type="NCBI Taxonomy" id="7668"/>
    <lineage>
        <taxon>Eukaryota</taxon>
        <taxon>Metazoa</taxon>
        <taxon>Echinodermata</taxon>
        <taxon>Eleutherozoa</taxon>
        <taxon>Echinozoa</taxon>
        <taxon>Echinoidea</taxon>
        <taxon>Euechinoidea</taxon>
        <taxon>Echinacea</taxon>
        <taxon>Camarodonta</taxon>
        <taxon>Echinidea</taxon>
        <taxon>Strongylocentrotidae</taxon>
        <taxon>Strongylocentrotus</taxon>
    </lineage>
</organism>
<dbReference type="SUPFAM" id="SSF56672">
    <property type="entry name" value="DNA/RNA polymerases"/>
    <property type="match status" value="1"/>
</dbReference>
<keyword evidence="1" id="KW-0175">Coiled coil</keyword>
<dbReference type="InterPro" id="IPR001878">
    <property type="entry name" value="Znf_CCHC"/>
</dbReference>
<dbReference type="InterPro" id="IPR036397">
    <property type="entry name" value="RNaseH_sf"/>
</dbReference>
<evidence type="ECO:0000256" key="1">
    <source>
        <dbReference type="SAM" id="Coils"/>
    </source>
</evidence>
<keyword evidence="5" id="KW-1185">Reference proteome</keyword>
<dbReference type="OrthoDB" id="8046937at2759"/>
<dbReference type="PANTHER" id="PTHR47331:SF5">
    <property type="entry name" value="RIBONUCLEASE H"/>
    <property type="match status" value="1"/>
</dbReference>
<dbReference type="SMART" id="SM00343">
    <property type="entry name" value="ZnF_C2HC"/>
    <property type="match status" value="2"/>
</dbReference>
<dbReference type="InterPro" id="IPR005312">
    <property type="entry name" value="DUF1759"/>
</dbReference>
<feature type="compositionally biased region" description="Polar residues" evidence="2">
    <location>
        <begin position="607"/>
        <end position="628"/>
    </location>
</feature>
<dbReference type="InParanoid" id="A0A7M7NKH1"/>
<evidence type="ECO:0000259" key="3">
    <source>
        <dbReference type="PROSITE" id="PS50994"/>
    </source>
</evidence>
<dbReference type="Pfam" id="PF03564">
    <property type="entry name" value="DUF1759"/>
    <property type="match status" value="1"/>
</dbReference>
<proteinExistence type="predicted"/>
<dbReference type="PROSITE" id="PS50994">
    <property type="entry name" value="INTEGRASE"/>
    <property type="match status" value="1"/>
</dbReference>
<dbReference type="InterPro" id="IPR008042">
    <property type="entry name" value="Retrotrans_Pao"/>
</dbReference>
<sequence length="1973" mass="223500">MEGQQPTENNLTTDSTNLPPETLRRSTRPVKLTEKALQNKEDDLQGKFFVEHIDLHSIIQSTRNSLLSQNIDGDSLAVNKLDITARLNSLKEIFVELKRLNEDSIDDEVIEAMDESSISVRNILSDIDKVSNLSSSRQPSIRLAHSTQSRLSRTSSRSSRRVAVAAEAAALQEELTAQKLQNEREKELERMELEEEMRRKQVVFKMSELKRQLEEERLQGKLKAQEAIMRVYDEEDGTSTVSSSSSRGGKTVVKKIEDQPNPTDVIPRASPKLESKLIDEPASIVSQQAQVVLDPQAPMFQPRSPVLDLADALAQSRLPVPEPPIFTGDPLQYPDWVSAFTTLVERRGIPPGEKIHYLRRYLGGPAKEAVSGYFLLRSENAFEQAKSTLQKRFGNPFAIAEAFRTKLDVWPKITSKDHNGLQRFADFLQQCLVAKAEIVDLNILDDIREINRMVARLPDHIVHRWNRSVAQTKRERLCYPRFADFVSFIGNEADIANDPLLTVDVGKTRERKQETAVSKRVTLSTSGSTSQKQCLLCKRQNHSLNDCREFLRKDMSQRKDFIKNERLCYGCLEKGHMSKYCQSRLVCKKCSKRHPSCLHEDQRDSNKANLASSQPKEAQTASTSNPQAVTHKVQGDERSDLTSMIVPVYLSSTERPDKEVLVYALLDSMSNTTFLSEDVGQDLDVQSQPATLSLTTLTDEISISTFKYDNLRVRGFYSSEKIRLPSTFTRQSIPLDDSHIPTPETASKWPHLVCVQDMIAPKQDCPVGLLIGYNCAQALAPLTSVRGQNGEPYAVQTDLGWSIVGGQSDLSNSFDSFGHTYRTVSMKVEAPIDIKKVTFAYQSPLKEATASDFLQLMERDFQEAEQADAMSQNDKKFIQVVTEGLRQREDGFYEMPLPFKKGPPSLPNNRQAALGRLAGLKKQFLKKPEYHSHYKVFMKEILARGDAEMVGDSSDKGLWYIPHHGVYHPKKPGKVRVVFDCSARYLGTSLNDHLLQGPDLINPLIGVLLRFRQGPVAFMCDVEKMYHQFKVADPHQNYLRFLWWEDGDLSKTPVDHRMKVHLFGATSSPGCANFGLKQIAEDHKKLGDRAANFLKRNFYVDDGLKSMSSEQEAAVLIKDATQMCAKGNLRLHKFVCNSKDVTSTIPKSERATVTNASVQLGEQTSPIERALGLQWCVSSDEFCFRLTLKDQPLTRRGILATVASVYDPLGLIAPVVLAGRMILQEMCEQKMDWDHPVPDYLRTRWEIWRQEILKLETAKIPRCFQPKDFGEAEEVELHHFSDASLSGYGQCSYVRLRNQRGQVHCSLAMAKARVAPLKQSTVPRLELQAATLSAKVAKILNKELDYSSVKNIFWTDSKVVLGYLYNQSKRFHMFVANRVDCILRTTSCSQWNYVTSGDNPADYASRGLTTEELLSSNWLGGPDFLWESEVAKQDVTLEVSPDDVEVKSSTVHTVMSKTKISTFTSFEDRLNRFAMLDSAIRAVAVLVRCCYRRKGHDIDDVEIKRVAERNLLHAVQKEAFCDERQQIKSDKHAVSKSSRLSQLDPFLDKQDLLRVGGRMKRSEMVYGVKHPIILPKGSRLSMLVALHYHAKISHQGRNMTINAIRSSGYWIIGCRSIVSSLIGTCTHCIRLRGKLGGQKMADLPCERLEPSPPFTYCGLDCFGPFVIKEGRKELKRYGLILTCMAMRAIHVEVLDDMSSDAFINGLRCFIAIRGNVRRIQCDQGSNFVGAKHELKQALREMDADHVARNLLEQNCEFKMNPPSSSHMGGVWERQIRNVRNVLNGLLEQCGTQLNVSSLRTFLYEAMAIVNSRPLSVDNLESPDGPLPLTPNHVLTMKSGLILPPPGSFEREDIYLRKRWRRVQYLTQLFWTRWQKEYLHTLQPRKTWTEKKTNVHVDDIVLLKDEAICRTDWRVARVMETMSSDDGLVRKVRLLMATPDLDKKGKPVNKRTTLERPVHKLVVLIRSTDKAIED</sequence>
<dbReference type="Pfam" id="PF18701">
    <property type="entry name" value="DUF5641"/>
    <property type="match status" value="1"/>
</dbReference>
<dbReference type="Gene3D" id="4.10.60.10">
    <property type="entry name" value="Zinc finger, CCHC-type"/>
    <property type="match status" value="1"/>
</dbReference>
<dbReference type="CDD" id="cd01644">
    <property type="entry name" value="RT_pepA17"/>
    <property type="match status" value="1"/>
</dbReference>
<dbReference type="OMA" id="RIRERCW"/>
<evidence type="ECO:0000313" key="5">
    <source>
        <dbReference type="Proteomes" id="UP000007110"/>
    </source>
</evidence>
<feature type="compositionally biased region" description="Basic and acidic residues" evidence="2">
    <location>
        <begin position="597"/>
        <end position="606"/>
    </location>
</feature>
<dbReference type="GO" id="GO:0003676">
    <property type="term" value="F:nucleic acid binding"/>
    <property type="evidence" value="ECO:0007669"/>
    <property type="project" value="InterPro"/>
</dbReference>
<dbReference type="RefSeq" id="XP_030837833.1">
    <property type="nucleotide sequence ID" value="XM_030981973.1"/>
</dbReference>
<dbReference type="Gene3D" id="3.30.420.10">
    <property type="entry name" value="Ribonuclease H-like superfamily/Ribonuclease H"/>
    <property type="match status" value="1"/>
</dbReference>
<dbReference type="GO" id="GO:0015074">
    <property type="term" value="P:DNA integration"/>
    <property type="evidence" value="ECO:0007669"/>
    <property type="project" value="InterPro"/>
</dbReference>
<feature type="region of interest" description="Disordered" evidence="2">
    <location>
        <begin position="138"/>
        <end position="159"/>
    </location>
</feature>
<dbReference type="PANTHER" id="PTHR47331">
    <property type="entry name" value="PHD-TYPE DOMAIN-CONTAINING PROTEIN"/>
    <property type="match status" value="1"/>
</dbReference>
<dbReference type="EnsemblMetazoa" id="XM_030981973">
    <property type="protein sequence ID" value="XP_030837833"/>
    <property type="gene ID" value="LOC100892607"/>
</dbReference>
<feature type="region of interest" description="Disordered" evidence="2">
    <location>
        <begin position="1"/>
        <end position="29"/>
    </location>
</feature>
<accession>A0A7M7NKH1</accession>
<feature type="compositionally biased region" description="Polar residues" evidence="2">
    <location>
        <begin position="1"/>
        <end position="19"/>
    </location>
</feature>
<dbReference type="InterPro" id="IPR043502">
    <property type="entry name" value="DNA/RNA_pol_sf"/>
</dbReference>
<feature type="domain" description="Integrase catalytic" evidence="3">
    <location>
        <begin position="1648"/>
        <end position="1838"/>
    </location>
</feature>
<dbReference type="GeneID" id="100892607"/>
<dbReference type="SUPFAM" id="SSF53098">
    <property type="entry name" value="Ribonuclease H-like"/>
    <property type="match status" value="1"/>
</dbReference>
<dbReference type="Proteomes" id="UP000007110">
    <property type="component" value="Unassembled WGS sequence"/>
</dbReference>
<reference evidence="4" key="2">
    <citation type="submission" date="2021-01" db="UniProtKB">
        <authorList>
            <consortium name="EnsemblMetazoa"/>
        </authorList>
    </citation>
    <scope>IDENTIFICATION</scope>
</reference>
<dbReference type="InterPro" id="IPR012337">
    <property type="entry name" value="RNaseH-like_sf"/>
</dbReference>
<evidence type="ECO:0000313" key="4">
    <source>
        <dbReference type="EnsemblMetazoa" id="XP_030837833"/>
    </source>
</evidence>